<name>A0A3M5SUL2_9PSED</name>
<comment type="caution">
    <text evidence="3">The sequence shown here is derived from an EMBL/GenBank/DDBJ whole genome shotgun (WGS) entry which is preliminary data.</text>
</comment>
<feature type="transmembrane region" description="Helical" evidence="2">
    <location>
        <begin position="820"/>
        <end position="839"/>
    </location>
</feature>
<evidence type="ECO:0000256" key="2">
    <source>
        <dbReference type="SAM" id="Phobius"/>
    </source>
</evidence>
<dbReference type="InterPro" id="IPR031613">
    <property type="entry name" value="HrpK"/>
</dbReference>
<proteinExistence type="predicted"/>
<keyword evidence="2" id="KW-0472">Membrane</keyword>
<dbReference type="AlphaFoldDB" id="A0A3M5SUL2"/>
<reference evidence="3 4" key="1">
    <citation type="submission" date="2018-08" db="EMBL/GenBank/DDBJ databases">
        <title>Recombination of ecologically and evolutionarily significant loci maintains genetic cohesion in the Pseudomonas syringae species complex.</title>
        <authorList>
            <person name="Dillon M."/>
            <person name="Thakur S."/>
            <person name="Almeida R.N.D."/>
            <person name="Weir B.S."/>
            <person name="Guttman D.S."/>
        </authorList>
    </citation>
    <scope>NUCLEOTIDE SEQUENCE [LARGE SCALE GENOMIC DNA]</scope>
    <source>
        <strain evidence="3 4">ICMP 9749</strain>
    </source>
</reference>
<keyword evidence="2" id="KW-0812">Transmembrane</keyword>
<protein>
    <submittedName>
        <fullName evidence="3">HrpK</fullName>
    </submittedName>
</protein>
<dbReference type="Proteomes" id="UP000281514">
    <property type="component" value="Unassembled WGS sequence"/>
</dbReference>
<feature type="region of interest" description="Disordered" evidence="1">
    <location>
        <begin position="168"/>
        <end position="200"/>
    </location>
</feature>
<dbReference type="EMBL" id="RBTX01000689">
    <property type="protein sequence ID" value="RMU24624.1"/>
    <property type="molecule type" value="Genomic_DNA"/>
</dbReference>
<sequence>MGNWRESFRPLIACRRTCKKCWKCRWRWTATIRKQRTASACRLAPFAHACPARGFSSSSKSTRSPEWRSRSFFWNQLAPSTTQLPSLTLGWQLTMRISSSPFVIVNQPTPGELALAVESPIAKAGGGQAGVQFGQPTGNTQGAPTGAEQTASSILALLLQGNGGAAANTNVNNQVQPQPCADSPAEAAPTEATAPAAPVEQVAAPTNTDATDASNAPKAADAAFLDNSEYSSPEALKRWEPMVAHLPPEEREQAAKELNRPIAAAWMARDDGPDAGKAMDFINANPALKTAVDVAQGGGNADGKITNKDLKSFAKNMEKAADSADKDLANYTKDNPDADPQSLEMVRSAAVMRANMPLAIAADPHHAVDAADKTKVDGNVDAEDLKGLAQSNPGLSGALKQSCSTWSQPGFLGQVDEAGMSGRKKAAHSPDQMFNSKNLSEWIKKSAPINGGQFASMLSDSATLNAVAGIDISKLDKDVFDKPKSYSGAQKAAVMVKLQQTQQSVIAGRSLRNTEKTEQGLNDRISQLQADPDVQAYLNKSIPEQERNLVRSDASLQKAVVEQTKNVNSGQALQTDMDKADKAVNKRNPNADYSGAISGLSAQLQLQKDLFPDSKVPTTDQVLENKPDLQDKIATSYVTNFSEGGALKQLLGQKKSDASQSLQTADNQKAIYDSVLPPDFTENQHENYMNSTLGTLQDSKKGRKLLEGKSDEGGPSMLTQLAEAGVGGKALNSIVGFASVSSLIAHGDKLGATQAIYDSTRMGAAAIKGGIDAGAKMMGREASAGLGRLGGQMIGRAVGMVAGEATGLAAGAALGAAIPVIGWAIDGALAVGFGISMIIDAVKKHKAQKAFDHNVDPVLNQFGIPKAH</sequence>
<feature type="region of interest" description="Disordered" evidence="1">
    <location>
        <begin position="125"/>
        <end position="148"/>
    </location>
</feature>
<feature type="compositionally biased region" description="Polar residues" evidence="1">
    <location>
        <begin position="136"/>
        <end position="148"/>
    </location>
</feature>
<organism evidence="3 4">
    <name type="scientific">Pseudomonas avellanae</name>
    <dbReference type="NCBI Taxonomy" id="46257"/>
    <lineage>
        <taxon>Bacteria</taxon>
        <taxon>Pseudomonadati</taxon>
        <taxon>Pseudomonadota</taxon>
        <taxon>Gammaproteobacteria</taxon>
        <taxon>Pseudomonadales</taxon>
        <taxon>Pseudomonadaceae</taxon>
        <taxon>Pseudomonas</taxon>
    </lineage>
</organism>
<gene>
    <name evidence="3" type="ORF">ALP32_100372</name>
</gene>
<evidence type="ECO:0000313" key="3">
    <source>
        <dbReference type="EMBL" id="RMU24624.1"/>
    </source>
</evidence>
<keyword evidence="2" id="KW-1133">Transmembrane helix</keyword>
<evidence type="ECO:0000313" key="4">
    <source>
        <dbReference type="Proteomes" id="UP000281514"/>
    </source>
</evidence>
<dbReference type="Pfam" id="PF16937">
    <property type="entry name" value="T3SS_HrpK1"/>
    <property type="match status" value="1"/>
</dbReference>
<accession>A0A3M5SUL2</accession>
<evidence type="ECO:0000256" key="1">
    <source>
        <dbReference type="SAM" id="MobiDB-lite"/>
    </source>
</evidence>